<evidence type="ECO:0000256" key="10">
    <source>
        <dbReference type="RuleBase" id="RU004181"/>
    </source>
</evidence>
<evidence type="ECO:0000256" key="11">
    <source>
        <dbReference type="SAM" id="MobiDB-lite"/>
    </source>
</evidence>
<organism evidence="12 13">
    <name type="scientific">Haloferula helveola</name>
    <dbReference type="NCBI Taxonomy" id="490095"/>
    <lineage>
        <taxon>Bacteria</taxon>
        <taxon>Pseudomonadati</taxon>
        <taxon>Verrucomicrobiota</taxon>
        <taxon>Verrucomicrobiia</taxon>
        <taxon>Verrucomicrobiales</taxon>
        <taxon>Verrucomicrobiaceae</taxon>
        <taxon>Haloferula</taxon>
    </lineage>
</organism>
<dbReference type="Pfam" id="PF01252">
    <property type="entry name" value="Peptidase_A8"/>
    <property type="match status" value="1"/>
</dbReference>
<evidence type="ECO:0000256" key="8">
    <source>
        <dbReference type="ARBA" id="ARBA00023136"/>
    </source>
</evidence>
<comment type="caution">
    <text evidence="9">Lacks conserved residue(s) required for the propagation of feature annotation.</text>
</comment>
<dbReference type="InterPro" id="IPR001872">
    <property type="entry name" value="Peptidase_A8"/>
</dbReference>
<dbReference type="EMBL" id="AP024702">
    <property type="protein sequence ID" value="BCX47168.1"/>
    <property type="molecule type" value="Genomic_DNA"/>
</dbReference>
<evidence type="ECO:0000256" key="1">
    <source>
        <dbReference type="ARBA" id="ARBA00006139"/>
    </source>
</evidence>
<keyword evidence="8 9" id="KW-0472">Membrane</keyword>
<evidence type="ECO:0000256" key="2">
    <source>
        <dbReference type="ARBA" id="ARBA00022475"/>
    </source>
</evidence>
<comment type="catalytic activity">
    <reaction evidence="9">
        <text>Release of signal peptides from bacterial membrane prolipoproteins. Hydrolyzes -Xaa-Yaa-Zaa-|-(S,diacylglyceryl)Cys-, in which Xaa is hydrophobic (preferably Leu), and Yaa (Ala or Ser) and Zaa (Gly or Ala) have small, neutral side chains.</text>
        <dbReference type="EC" id="3.4.23.36"/>
    </reaction>
</comment>
<proteinExistence type="inferred from homology"/>
<evidence type="ECO:0000256" key="6">
    <source>
        <dbReference type="ARBA" id="ARBA00022801"/>
    </source>
</evidence>
<reference evidence="12 13" key="1">
    <citation type="submission" date="2021-06" db="EMBL/GenBank/DDBJ databases">
        <title>Complete genome of Haloferula helveola possessing various polysaccharide degrading enzymes.</title>
        <authorList>
            <person name="Takami H."/>
            <person name="Huang C."/>
            <person name="Hamasaki K."/>
        </authorList>
    </citation>
    <scope>NUCLEOTIDE SEQUENCE [LARGE SCALE GENOMIC DNA]</scope>
    <source>
        <strain evidence="12 13">CN-1</strain>
    </source>
</reference>
<evidence type="ECO:0000313" key="13">
    <source>
        <dbReference type="Proteomes" id="UP001374893"/>
    </source>
</evidence>
<keyword evidence="3 9" id="KW-0645">Protease</keyword>
<evidence type="ECO:0000256" key="3">
    <source>
        <dbReference type="ARBA" id="ARBA00022670"/>
    </source>
</evidence>
<dbReference type="PANTHER" id="PTHR33695">
    <property type="entry name" value="LIPOPROTEIN SIGNAL PEPTIDASE"/>
    <property type="match status" value="1"/>
</dbReference>
<comment type="function">
    <text evidence="9">This protein specifically catalyzes the removal of signal peptides from prolipoproteins.</text>
</comment>
<keyword evidence="2 9" id="KW-1003">Cell membrane</keyword>
<keyword evidence="4 9" id="KW-0812">Transmembrane</keyword>
<evidence type="ECO:0000256" key="4">
    <source>
        <dbReference type="ARBA" id="ARBA00022692"/>
    </source>
</evidence>
<evidence type="ECO:0000256" key="5">
    <source>
        <dbReference type="ARBA" id="ARBA00022750"/>
    </source>
</evidence>
<feature type="active site" evidence="9">
    <location>
        <position position="196"/>
    </location>
</feature>
<feature type="transmembrane region" description="Helical" evidence="9">
    <location>
        <begin position="192"/>
        <end position="211"/>
    </location>
</feature>
<feature type="transmembrane region" description="Helical" evidence="9">
    <location>
        <begin position="95"/>
        <end position="113"/>
    </location>
</feature>
<sequence length="218" mass="23866">MPGVPSEKQEVKSDDQQPAAGGKKVKLWPWLLGVTLPLYVLDQVTKFWVIRTFSDPPEGWNHTQDPPIEVIPGFLNWVRVHNQGVAFGMGNGTEWAPLVFPFISIAAFTLITLGLKKGFFVGKTGILAVSLLVCGIVGNLTDRLVQGSLLGYMKGAPLWERLKAGYVVDFIDVKLPLYDKIVPSSGGHWPSFNVADSCICIAAVLLFISGWRAESKKS</sequence>
<keyword evidence="6 9" id="KW-0378">Hydrolase</keyword>
<evidence type="ECO:0000256" key="7">
    <source>
        <dbReference type="ARBA" id="ARBA00022989"/>
    </source>
</evidence>
<accession>A0ABN6H5I5</accession>
<gene>
    <name evidence="9 12" type="primary">lspA</name>
    <name evidence="12" type="ORF">HAHE_10760</name>
</gene>
<keyword evidence="5 9" id="KW-0064">Aspartyl protease</keyword>
<comment type="subcellular location">
    <subcellularLocation>
        <location evidence="9">Cell membrane</location>
        <topology evidence="9">Multi-pass membrane protein</topology>
    </subcellularLocation>
</comment>
<name>A0ABN6H5I5_9BACT</name>
<keyword evidence="7 9" id="KW-1133">Transmembrane helix</keyword>
<dbReference type="HAMAP" id="MF_00161">
    <property type="entry name" value="LspA"/>
    <property type="match status" value="1"/>
</dbReference>
<evidence type="ECO:0000256" key="9">
    <source>
        <dbReference type="HAMAP-Rule" id="MF_00161"/>
    </source>
</evidence>
<comment type="similarity">
    <text evidence="1 9 10">Belongs to the peptidase A8 family.</text>
</comment>
<protein>
    <recommendedName>
        <fullName evidence="9">Lipoprotein signal peptidase</fullName>
        <ecNumber evidence="9">3.4.23.36</ecNumber>
    </recommendedName>
    <alternativeName>
        <fullName evidence="9">Prolipoprotein signal peptidase</fullName>
    </alternativeName>
    <alternativeName>
        <fullName evidence="9">Signal peptidase II</fullName>
        <shortName evidence="9">SPase II</shortName>
    </alternativeName>
</protein>
<keyword evidence="12" id="KW-0449">Lipoprotein</keyword>
<feature type="active site" evidence="9">
    <location>
        <position position="169"/>
    </location>
</feature>
<keyword evidence="13" id="KW-1185">Reference proteome</keyword>
<dbReference type="PANTHER" id="PTHR33695:SF1">
    <property type="entry name" value="LIPOPROTEIN SIGNAL PEPTIDASE"/>
    <property type="match status" value="1"/>
</dbReference>
<dbReference type="EC" id="3.4.23.36" evidence="9"/>
<dbReference type="PRINTS" id="PR00781">
    <property type="entry name" value="LIPOSIGPTASE"/>
</dbReference>
<dbReference type="Proteomes" id="UP001374893">
    <property type="component" value="Chromosome"/>
</dbReference>
<feature type="transmembrane region" description="Helical" evidence="9">
    <location>
        <begin position="120"/>
        <end position="140"/>
    </location>
</feature>
<evidence type="ECO:0000313" key="12">
    <source>
        <dbReference type="EMBL" id="BCX47168.1"/>
    </source>
</evidence>
<feature type="region of interest" description="Disordered" evidence="11">
    <location>
        <begin position="1"/>
        <end position="20"/>
    </location>
</feature>
<comment type="pathway">
    <text evidence="9">Protein modification; lipoprotein biosynthesis (signal peptide cleavage).</text>
</comment>